<dbReference type="PROSITE" id="PS51722">
    <property type="entry name" value="G_TR_2"/>
    <property type="match status" value="1"/>
</dbReference>
<evidence type="ECO:0000256" key="5">
    <source>
        <dbReference type="ARBA" id="ARBA00022917"/>
    </source>
</evidence>
<dbReference type="HAMAP" id="MF_00100_A">
    <property type="entry name" value="IF_2_A"/>
    <property type="match status" value="1"/>
</dbReference>
<evidence type="ECO:0000256" key="1">
    <source>
        <dbReference type="ARBA" id="ARBA00007733"/>
    </source>
</evidence>
<dbReference type="GO" id="GO:0003924">
    <property type="term" value="F:GTPase activity"/>
    <property type="evidence" value="ECO:0007669"/>
    <property type="project" value="UniProtKB-UniRule"/>
</dbReference>
<dbReference type="SUPFAM" id="SSF52156">
    <property type="entry name" value="Initiation factor IF2/eIF5b, domain 3"/>
    <property type="match status" value="1"/>
</dbReference>
<dbReference type="InterPro" id="IPR000795">
    <property type="entry name" value="T_Tr_GTP-bd_dom"/>
</dbReference>
<dbReference type="GO" id="GO:0005737">
    <property type="term" value="C:cytoplasm"/>
    <property type="evidence" value="ECO:0007669"/>
    <property type="project" value="TreeGrafter"/>
</dbReference>
<dbReference type="GO" id="GO:0003743">
    <property type="term" value="F:translation initiation factor activity"/>
    <property type="evidence" value="ECO:0007669"/>
    <property type="project" value="UniProtKB-UniRule"/>
</dbReference>
<dbReference type="SUPFAM" id="SSF50447">
    <property type="entry name" value="Translation proteins"/>
    <property type="match status" value="1"/>
</dbReference>
<dbReference type="InterPro" id="IPR036925">
    <property type="entry name" value="TIF_IF2_dom3_sf"/>
</dbReference>
<keyword evidence="5 8" id="KW-0648">Protein biosynthesis</keyword>
<dbReference type="NCBIfam" id="NF011418">
    <property type="entry name" value="PRK14845.1"/>
    <property type="match status" value="1"/>
</dbReference>
<dbReference type="InterPro" id="IPR015760">
    <property type="entry name" value="TIF_IF2"/>
</dbReference>
<dbReference type="RefSeq" id="WP_086637015.1">
    <property type="nucleotide sequence ID" value="NZ_MRZU01000003.1"/>
</dbReference>
<protein>
    <recommendedName>
        <fullName evidence="2 8">Probable translation initiation factor IF-2</fullName>
    </recommendedName>
</protein>
<dbReference type="SUPFAM" id="SSF52540">
    <property type="entry name" value="P-loop containing nucleoside triphosphate hydrolases"/>
    <property type="match status" value="1"/>
</dbReference>
<evidence type="ECO:0000256" key="6">
    <source>
        <dbReference type="ARBA" id="ARBA00023134"/>
    </source>
</evidence>
<dbReference type="FunFam" id="3.40.50.300:FF:000112">
    <property type="entry name" value="Eukaryotic translation initiation factor 5B"/>
    <property type="match status" value="1"/>
</dbReference>
<evidence type="ECO:0000256" key="8">
    <source>
        <dbReference type="HAMAP-Rule" id="MF_00100"/>
    </source>
</evidence>
<dbReference type="Pfam" id="PF00009">
    <property type="entry name" value="GTP_EFTU"/>
    <property type="match status" value="1"/>
</dbReference>
<dbReference type="NCBIfam" id="TIGR00491">
    <property type="entry name" value="aIF-2"/>
    <property type="match status" value="1"/>
</dbReference>
<evidence type="ECO:0000256" key="2">
    <source>
        <dbReference type="ARBA" id="ARBA00020166"/>
    </source>
</evidence>
<reference evidence="11 12" key="1">
    <citation type="submission" date="2016-12" db="EMBL/GenBank/DDBJ databases">
        <title>Discovery of methanogenic haloarchaea.</title>
        <authorList>
            <person name="Sorokin D.Y."/>
            <person name="Makarova K.S."/>
            <person name="Abbas B."/>
            <person name="Ferrer M."/>
            <person name="Golyshin P.N."/>
        </authorList>
    </citation>
    <scope>NUCLEOTIDE SEQUENCE [LARGE SCALE GENOMIC DNA]</scope>
    <source>
        <strain evidence="11">AMET1</strain>
    </source>
</reference>
<sequence>MENIRTPIVCMLGHVDHGKTTTLDKIRGSTVAERESGAITQHIGATEIPIDIIDNLCGPLLNKEDFKVPGLLFIDTPGHHAFTSLRSRGGSLADIAVLVVDATDGFQPQTEEALDILKRYKTPFVVALNKIDKIPGWQTTQNSPFQKSITKQKNKTQTKLEEKIYEIVGNLHEAGFQSERFDRVKDYSNTVGIIPISAKTGEGIPDLLMVLVGVAQQYFQQNLIVETQKPGKGTVLEVKEEKGLGKTIDVILYDGVINVGDQILIGSHQNPIKTKIRSLLKPKPTQEIRETGQKFQKAQKVDAASGIKIVAPNLDNVFAGYPFQVINNQNEQKIKQEMQSQVNEILIETETSGVIVKADTIGSLEAIVKDLKESNINIRKATIGDVSKRDVVEAETIEEKLDRVILAFDVNTIPEAKKHAKNKDVEIFTSKVIYRLIEKYEEWVQEIKQKREKQRLEKIIRPGKIELLPDHTFRQNNPAIVGVKVHSNIRPGYRLMKKNGQPIGELKEIQDRGEKANKAEAGKEVAVSISGPTVGRQIEEGDILYVDIPEKHAKIIEKELKDKLTEPEKQTFQEITEIKRKQNKFWAI</sequence>
<keyword evidence="6 8" id="KW-0342">GTP-binding</keyword>
<evidence type="ECO:0000259" key="10">
    <source>
        <dbReference type="PROSITE" id="PS51722"/>
    </source>
</evidence>
<dbReference type="InterPro" id="IPR023115">
    <property type="entry name" value="TIF_IF2_dom3"/>
</dbReference>
<dbReference type="PANTHER" id="PTHR43381">
    <property type="entry name" value="TRANSLATION INITIATION FACTOR IF-2-RELATED"/>
    <property type="match status" value="1"/>
</dbReference>
<keyword evidence="12" id="KW-1185">Reference proteome</keyword>
<gene>
    <name evidence="8" type="primary">infB</name>
    <name evidence="11" type="ORF">AMET1_0612</name>
</gene>
<dbReference type="PRINTS" id="PR00315">
    <property type="entry name" value="ELONGATNFCT"/>
</dbReference>
<evidence type="ECO:0000256" key="4">
    <source>
        <dbReference type="ARBA" id="ARBA00022741"/>
    </source>
</evidence>
<dbReference type="CDD" id="cd01887">
    <property type="entry name" value="IF2_eIF5B"/>
    <property type="match status" value="1"/>
</dbReference>
<dbReference type="InterPro" id="IPR004544">
    <property type="entry name" value="TF_aIF-2_arc"/>
</dbReference>
<feature type="binding site" evidence="8">
    <location>
        <begin position="13"/>
        <end position="20"/>
    </location>
    <ligand>
        <name>GTP</name>
        <dbReference type="ChEBI" id="CHEBI:37565"/>
    </ligand>
</feature>
<dbReference type="Pfam" id="PF14578">
    <property type="entry name" value="GTP_EFTU_D4"/>
    <property type="match status" value="1"/>
</dbReference>
<dbReference type="CDD" id="cd03703">
    <property type="entry name" value="aeIF5B_II"/>
    <property type="match status" value="1"/>
</dbReference>
<evidence type="ECO:0000313" key="12">
    <source>
        <dbReference type="Proteomes" id="UP000195137"/>
    </source>
</evidence>
<dbReference type="Proteomes" id="UP000195137">
    <property type="component" value="Unassembled WGS sequence"/>
</dbReference>
<dbReference type="NCBIfam" id="NF003078">
    <property type="entry name" value="PRK04004.1"/>
    <property type="match status" value="1"/>
</dbReference>
<comment type="function">
    <text evidence="7 8 9">Function in general translation initiation by promoting the binding of the formylmethionine-tRNA to ribosomes. Seems to function along with eIF-2.</text>
</comment>
<evidence type="ECO:0000313" key="11">
    <source>
        <dbReference type="EMBL" id="OUJ18961.1"/>
    </source>
</evidence>
<dbReference type="EMBL" id="MRZU01000003">
    <property type="protein sequence ID" value="OUJ18961.1"/>
    <property type="molecule type" value="Genomic_DNA"/>
</dbReference>
<evidence type="ECO:0000256" key="7">
    <source>
        <dbReference type="ARBA" id="ARBA00024852"/>
    </source>
</evidence>
<comment type="caution">
    <text evidence="11">The sequence shown here is derived from an EMBL/GenBank/DDBJ whole genome shotgun (WGS) entry which is preliminary data.</text>
</comment>
<feature type="binding site" evidence="8">
    <location>
        <begin position="129"/>
        <end position="132"/>
    </location>
    <ligand>
        <name>GTP</name>
        <dbReference type="ChEBI" id="CHEBI:37565"/>
    </ligand>
</feature>
<dbReference type="FunFam" id="3.40.50.10050:FF:000001">
    <property type="entry name" value="Translation initiation factor IF-2"/>
    <property type="match status" value="1"/>
</dbReference>
<accession>A0A1Y3GBX6</accession>
<feature type="binding site" evidence="8">
    <location>
        <begin position="75"/>
        <end position="79"/>
    </location>
    <ligand>
        <name>GTP</name>
        <dbReference type="ChEBI" id="CHEBI:37565"/>
    </ligand>
</feature>
<dbReference type="Gene3D" id="3.40.50.300">
    <property type="entry name" value="P-loop containing nucleotide triphosphate hydrolases"/>
    <property type="match status" value="1"/>
</dbReference>
<dbReference type="InterPro" id="IPR009000">
    <property type="entry name" value="Transl_B-barrel_sf"/>
</dbReference>
<keyword evidence="3 8" id="KW-0396">Initiation factor</keyword>
<dbReference type="InterPro" id="IPR029459">
    <property type="entry name" value="EFTU-type"/>
</dbReference>
<dbReference type="Pfam" id="PF11987">
    <property type="entry name" value="IF-2"/>
    <property type="match status" value="1"/>
</dbReference>
<name>A0A1Y3GBX6_9EURY</name>
<dbReference type="PANTHER" id="PTHR43381:SF4">
    <property type="entry name" value="EUKARYOTIC TRANSLATION INITIATION FACTOR 5B"/>
    <property type="match status" value="1"/>
</dbReference>
<dbReference type="InterPro" id="IPR005225">
    <property type="entry name" value="Small_GTP-bd"/>
</dbReference>
<dbReference type="OrthoDB" id="30957at2157"/>
<proteinExistence type="inferred from homology"/>
<feature type="domain" description="Tr-type G" evidence="10">
    <location>
        <begin position="4"/>
        <end position="221"/>
    </location>
</feature>
<evidence type="ECO:0000256" key="3">
    <source>
        <dbReference type="ARBA" id="ARBA00022540"/>
    </source>
</evidence>
<organism evidence="11 12">
    <name type="scientific">Methanonatronarchaeum thermophilum</name>
    <dbReference type="NCBI Taxonomy" id="1927129"/>
    <lineage>
        <taxon>Archaea</taxon>
        <taxon>Methanobacteriati</taxon>
        <taxon>Methanobacteriota</taxon>
        <taxon>Methanonatronarchaeia</taxon>
        <taxon>Methanonatronarchaeales</taxon>
        <taxon>Methanonatronarchaeaceae</taxon>
        <taxon>Methanonatronarchaeum</taxon>
    </lineage>
</organism>
<comment type="similarity">
    <text evidence="1 8 9">Belongs to the TRAFAC class translation factor GTPase superfamily. Classic translation factor GTPase family. IF-2 subfamily.</text>
</comment>
<keyword evidence="4 8" id="KW-0547">Nucleotide-binding</keyword>
<dbReference type="AlphaFoldDB" id="A0A1Y3GBX6"/>
<dbReference type="InterPro" id="IPR027417">
    <property type="entry name" value="P-loop_NTPase"/>
</dbReference>
<dbReference type="GO" id="GO:0005525">
    <property type="term" value="F:GTP binding"/>
    <property type="evidence" value="ECO:0007669"/>
    <property type="project" value="UniProtKB-KW"/>
</dbReference>
<dbReference type="Gene3D" id="2.40.30.10">
    <property type="entry name" value="Translation factors"/>
    <property type="match status" value="2"/>
</dbReference>
<dbReference type="Gene3D" id="3.40.50.10050">
    <property type="entry name" value="Translation initiation factor IF- 2, domain 3"/>
    <property type="match status" value="1"/>
</dbReference>
<dbReference type="NCBIfam" id="TIGR00231">
    <property type="entry name" value="small_GTP"/>
    <property type="match status" value="1"/>
</dbReference>
<evidence type="ECO:0000256" key="9">
    <source>
        <dbReference type="RuleBase" id="RU000644"/>
    </source>
</evidence>
<dbReference type="CDD" id="cd16266">
    <property type="entry name" value="IF2_aeIF5B_IV"/>
    <property type="match status" value="1"/>
</dbReference>